<sequence length="77" mass="8782">MNRSTARSLEAPVNVRRGDSSSFWSTSATLELPRETNSSYQPGSRFWPFQWIEGGWLLTLSVLLIAVTVWVVRRRAV</sequence>
<keyword evidence="2" id="KW-0812">Transmembrane</keyword>
<dbReference type="EMBL" id="BONZ01000034">
    <property type="protein sequence ID" value="GIH15519.1"/>
    <property type="molecule type" value="Genomic_DNA"/>
</dbReference>
<dbReference type="RefSeq" id="WP_203919132.1">
    <property type="nucleotide sequence ID" value="NZ_BONZ01000034.1"/>
</dbReference>
<dbReference type="Proteomes" id="UP000642748">
    <property type="component" value="Unassembled WGS sequence"/>
</dbReference>
<evidence type="ECO:0000313" key="3">
    <source>
        <dbReference type="EMBL" id="GIH15519.1"/>
    </source>
</evidence>
<name>A0A8J3VQW0_9ACTN</name>
<comment type="caution">
    <text evidence="3">The sequence shown here is derived from an EMBL/GenBank/DDBJ whole genome shotgun (WGS) entry which is preliminary data.</text>
</comment>
<evidence type="ECO:0000256" key="1">
    <source>
        <dbReference type="SAM" id="MobiDB-lite"/>
    </source>
</evidence>
<keyword evidence="4" id="KW-1185">Reference proteome</keyword>
<keyword evidence="2" id="KW-0472">Membrane</keyword>
<organism evidence="3 4">
    <name type="scientific">Rugosimonospora africana</name>
    <dbReference type="NCBI Taxonomy" id="556532"/>
    <lineage>
        <taxon>Bacteria</taxon>
        <taxon>Bacillati</taxon>
        <taxon>Actinomycetota</taxon>
        <taxon>Actinomycetes</taxon>
        <taxon>Micromonosporales</taxon>
        <taxon>Micromonosporaceae</taxon>
        <taxon>Rugosimonospora</taxon>
    </lineage>
</organism>
<feature type="region of interest" description="Disordered" evidence="1">
    <location>
        <begin position="1"/>
        <end position="20"/>
    </location>
</feature>
<accession>A0A8J3VQW0</accession>
<reference evidence="3" key="1">
    <citation type="submission" date="2021-01" db="EMBL/GenBank/DDBJ databases">
        <title>Whole genome shotgun sequence of Rugosimonospora africana NBRC 104875.</title>
        <authorList>
            <person name="Komaki H."/>
            <person name="Tamura T."/>
        </authorList>
    </citation>
    <scope>NUCLEOTIDE SEQUENCE</scope>
    <source>
        <strain evidence="3">NBRC 104875</strain>
    </source>
</reference>
<evidence type="ECO:0000256" key="2">
    <source>
        <dbReference type="SAM" id="Phobius"/>
    </source>
</evidence>
<keyword evidence="2" id="KW-1133">Transmembrane helix</keyword>
<gene>
    <name evidence="3" type="ORF">Raf01_36910</name>
</gene>
<protein>
    <submittedName>
        <fullName evidence="3">Uncharacterized protein</fullName>
    </submittedName>
</protein>
<dbReference type="AlphaFoldDB" id="A0A8J3VQW0"/>
<proteinExistence type="predicted"/>
<evidence type="ECO:0000313" key="4">
    <source>
        <dbReference type="Proteomes" id="UP000642748"/>
    </source>
</evidence>
<feature type="transmembrane region" description="Helical" evidence="2">
    <location>
        <begin position="54"/>
        <end position="72"/>
    </location>
</feature>